<dbReference type="InterPro" id="IPR011650">
    <property type="entry name" value="Peptidase_M20_dimer"/>
</dbReference>
<comment type="similarity">
    <text evidence="2">Belongs to the peptidase M20 family.</text>
</comment>
<evidence type="ECO:0000256" key="4">
    <source>
        <dbReference type="ARBA" id="ARBA00022723"/>
    </source>
</evidence>
<keyword evidence="4" id="KW-0479">Metal-binding</keyword>
<dbReference type="NCBIfam" id="NF006771">
    <property type="entry name" value="PRK09290.1-5"/>
    <property type="match status" value="1"/>
</dbReference>
<comment type="subunit">
    <text evidence="3">Homodimer.</text>
</comment>
<comment type="caution">
    <text evidence="8">The sequence shown here is derived from an EMBL/GenBank/DDBJ whole genome shotgun (WGS) entry which is preliminary data.</text>
</comment>
<evidence type="ECO:0000313" key="8">
    <source>
        <dbReference type="EMBL" id="MFC7063448.1"/>
    </source>
</evidence>
<evidence type="ECO:0000256" key="1">
    <source>
        <dbReference type="ARBA" id="ARBA00001936"/>
    </source>
</evidence>
<dbReference type="Gene3D" id="3.40.630.10">
    <property type="entry name" value="Zn peptidases"/>
    <property type="match status" value="1"/>
</dbReference>
<dbReference type="PANTHER" id="PTHR32494">
    <property type="entry name" value="ALLANTOATE DEIMINASE-RELATED"/>
    <property type="match status" value="1"/>
</dbReference>
<sequence>MVVDQLTINKKRLSKNLKELAKIGKLGETGVCRLALSEEYKLGIEQVKRWMEEAGLQTRVDHFGNLIGRLEGKDPDAPVHIIGSHIDSQPYGGRFDGSIGVLGGLEVVQTMQESGIQPDMPIEVISLCDEEGHRFGKGLFGVRGILGKLDNDELERSDKDGITRREALETFGSDPSRFYASEYAKDSIASYLEMHIEQGPILEASNAPVGIVTGISGPLWLTVELTGFAGHAGSVPMRLRNDALLGAAKIITALNDIVKQEEGAPTVGTVGNIEVFPNGRSVIPEKASFTIDLRDINKDRRDRYETQLRECIAKISKENGLQYEIKEDTNNEPRYCDKEITQIMHNESRNMGIDAPELMSGPFHDALIMADACDYGMVFVRCKKGISHNPMEFASDDDIAIGTELLLRTTLKMTNKNK</sequence>
<evidence type="ECO:0000256" key="3">
    <source>
        <dbReference type="ARBA" id="ARBA00011738"/>
    </source>
</evidence>
<dbReference type="SUPFAM" id="SSF53187">
    <property type="entry name" value="Zn-dependent exopeptidases"/>
    <property type="match status" value="1"/>
</dbReference>
<comment type="cofactor">
    <cofactor evidence="1">
        <name>Mn(2+)</name>
        <dbReference type="ChEBI" id="CHEBI:29035"/>
    </cofactor>
</comment>
<gene>
    <name evidence="8" type="ORF">ACFQIC_16670</name>
</gene>
<dbReference type="Pfam" id="PF07687">
    <property type="entry name" value="M20_dimer"/>
    <property type="match status" value="1"/>
</dbReference>
<evidence type="ECO:0000256" key="6">
    <source>
        <dbReference type="ARBA" id="ARBA00023211"/>
    </source>
</evidence>
<evidence type="ECO:0000256" key="5">
    <source>
        <dbReference type="ARBA" id="ARBA00022801"/>
    </source>
</evidence>
<dbReference type="NCBIfam" id="TIGR01879">
    <property type="entry name" value="hydantase"/>
    <property type="match status" value="1"/>
</dbReference>
<keyword evidence="5" id="KW-0378">Hydrolase</keyword>
<dbReference type="InterPro" id="IPR010158">
    <property type="entry name" value="Amidase_Cbmase"/>
</dbReference>
<keyword evidence="6" id="KW-0464">Manganese</keyword>
<dbReference type="Proteomes" id="UP001596410">
    <property type="component" value="Unassembled WGS sequence"/>
</dbReference>
<dbReference type="PANTHER" id="PTHR32494:SF19">
    <property type="entry name" value="ALLANTOATE DEIMINASE-RELATED"/>
    <property type="match status" value="1"/>
</dbReference>
<evidence type="ECO:0000313" key="9">
    <source>
        <dbReference type="Proteomes" id="UP001596410"/>
    </source>
</evidence>
<keyword evidence="9" id="KW-1185">Reference proteome</keyword>
<organism evidence="8 9">
    <name type="scientific">Halobacillus seohaensis</name>
    <dbReference type="NCBI Taxonomy" id="447421"/>
    <lineage>
        <taxon>Bacteria</taxon>
        <taxon>Bacillati</taxon>
        <taxon>Bacillota</taxon>
        <taxon>Bacilli</taxon>
        <taxon>Bacillales</taxon>
        <taxon>Bacillaceae</taxon>
        <taxon>Halobacillus</taxon>
    </lineage>
</organism>
<feature type="domain" description="Peptidase M20 dimerisation" evidence="7">
    <location>
        <begin position="214"/>
        <end position="318"/>
    </location>
</feature>
<proteinExistence type="inferred from homology"/>
<dbReference type="SUPFAM" id="SSF55031">
    <property type="entry name" value="Bacterial exopeptidase dimerisation domain"/>
    <property type="match status" value="1"/>
</dbReference>
<dbReference type="EMBL" id="JBHSZV010000047">
    <property type="protein sequence ID" value="MFC7063448.1"/>
    <property type="molecule type" value="Genomic_DNA"/>
</dbReference>
<dbReference type="RefSeq" id="WP_204708562.1">
    <property type="nucleotide sequence ID" value="NZ_JBHSZV010000047.1"/>
</dbReference>
<evidence type="ECO:0000259" key="7">
    <source>
        <dbReference type="Pfam" id="PF07687"/>
    </source>
</evidence>
<reference evidence="9" key="1">
    <citation type="journal article" date="2019" name="Int. J. Syst. Evol. Microbiol.">
        <title>The Global Catalogue of Microorganisms (GCM) 10K type strain sequencing project: providing services to taxonomists for standard genome sequencing and annotation.</title>
        <authorList>
            <consortium name="The Broad Institute Genomics Platform"/>
            <consortium name="The Broad Institute Genome Sequencing Center for Infectious Disease"/>
            <person name="Wu L."/>
            <person name="Ma J."/>
        </authorList>
    </citation>
    <scope>NUCLEOTIDE SEQUENCE [LARGE SCALE GENOMIC DNA]</scope>
    <source>
        <strain evidence="9">CGMCC 4.1621</strain>
    </source>
</reference>
<dbReference type="CDD" id="cd03884">
    <property type="entry name" value="M20_bAS"/>
    <property type="match status" value="1"/>
</dbReference>
<protein>
    <submittedName>
        <fullName evidence="8">M20 family metallo-hydrolase</fullName>
    </submittedName>
</protein>
<name>A0ABW2EMN1_9BACI</name>
<dbReference type="InterPro" id="IPR036264">
    <property type="entry name" value="Bact_exopeptidase_dim_dom"/>
</dbReference>
<accession>A0ABW2EMN1</accession>
<dbReference type="Pfam" id="PF01546">
    <property type="entry name" value="Peptidase_M20"/>
    <property type="match status" value="1"/>
</dbReference>
<dbReference type="InterPro" id="IPR002933">
    <property type="entry name" value="Peptidase_M20"/>
</dbReference>
<dbReference type="PIRSF" id="PIRSF001235">
    <property type="entry name" value="Amidase_carbamoylase"/>
    <property type="match status" value="1"/>
</dbReference>
<dbReference type="Gene3D" id="3.30.70.360">
    <property type="match status" value="1"/>
</dbReference>
<evidence type="ECO:0000256" key="2">
    <source>
        <dbReference type="ARBA" id="ARBA00006153"/>
    </source>
</evidence>